<dbReference type="EMBL" id="MU267183">
    <property type="protein sequence ID" value="KAH7917218.1"/>
    <property type="molecule type" value="Genomic_DNA"/>
</dbReference>
<evidence type="ECO:0000313" key="2">
    <source>
        <dbReference type="Proteomes" id="UP000790709"/>
    </source>
</evidence>
<feature type="non-terminal residue" evidence="1">
    <location>
        <position position="124"/>
    </location>
</feature>
<proteinExistence type="predicted"/>
<dbReference type="Proteomes" id="UP000790709">
    <property type="component" value="Unassembled WGS sequence"/>
</dbReference>
<accession>A0ACB8AXB8</accession>
<reference evidence="1" key="1">
    <citation type="journal article" date="2021" name="New Phytol.">
        <title>Evolutionary innovations through gain and loss of genes in the ectomycorrhizal Boletales.</title>
        <authorList>
            <person name="Wu G."/>
            <person name="Miyauchi S."/>
            <person name="Morin E."/>
            <person name="Kuo A."/>
            <person name="Drula E."/>
            <person name="Varga T."/>
            <person name="Kohler A."/>
            <person name="Feng B."/>
            <person name="Cao Y."/>
            <person name="Lipzen A."/>
            <person name="Daum C."/>
            <person name="Hundley H."/>
            <person name="Pangilinan J."/>
            <person name="Johnson J."/>
            <person name="Barry K."/>
            <person name="LaButti K."/>
            <person name="Ng V."/>
            <person name="Ahrendt S."/>
            <person name="Min B."/>
            <person name="Choi I.G."/>
            <person name="Park H."/>
            <person name="Plett J.M."/>
            <person name="Magnuson J."/>
            <person name="Spatafora J.W."/>
            <person name="Nagy L.G."/>
            <person name="Henrissat B."/>
            <person name="Grigoriev I.V."/>
            <person name="Yang Z.L."/>
            <person name="Xu J."/>
            <person name="Martin F.M."/>
        </authorList>
    </citation>
    <scope>NUCLEOTIDE SEQUENCE</scope>
    <source>
        <strain evidence="1">KUC20120723A-06</strain>
    </source>
</reference>
<comment type="caution">
    <text evidence="1">The sequence shown here is derived from an EMBL/GenBank/DDBJ whole genome shotgun (WGS) entry which is preliminary data.</text>
</comment>
<gene>
    <name evidence="1" type="ORF">BV22DRAFT_992981</name>
</gene>
<name>A0ACB8AXB8_9AGAM</name>
<protein>
    <submittedName>
        <fullName evidence="1">Uncharacterized protein</fullName>
    </submittedName>
</protein>
<evidence type="ECO:0000313" key="1">
    <source>
        <dbReference type="EMBL" id="KAH7917218.1"/>
    </source>
</evidence>
<keyword evidence="2" id="KW-1185">Reference proteome</keyword>
<organism evidence="1 2">
    <name type="scientific">Leucogyrophana mollusca</name>
    <dbReference type="NCBI Taxonomy" id="85980"/>
    <lineage>
        <taxon>Eukaryota</taxon>
        <taxon>Fungi</taxon>
        <taxon>Dikarya</taxon>
        <taxon>Basidiomycota</taxon>
        <taxon>Agaricomycotina</taxon>
        <taxon>Agaricomycetes</taxon>
        <taxon>Agaricomycetidae</taxon>
        <taxon>Boletales</taxon>
        <taxon>Boletales incertae sedis</taxon>
        <taxon>Leucogyrophana</taxon>
    </lineage>
</organism>
<sequence length="124" mass="13808">MTFVLQEEIPDKANIFIDDLPIKGSTTIYPDADGQPEVLQTNPGIRRFIWEHAVDVHRIMHRIKESGATFSATKIQLCLPAVMIVGQKCTPNGRLPDDSKVLKILNWPIPANPKEARAFMGLCG</sequence>